<dbReference type="PANTHER" id="PTHR30349:SF64">
    <property type="entry name" value="PROPHAGE INTEGRASE INTD-RELATED"/>
    <property type="match status" value="1"/>
</dbReference>
<dbReference type="InterPro" id="IPR010998">
    <property type="entry name" value="Integrase_recombinase_N"/>
</dbReference>
<dbReference type="Gene3D" id="1.10.443.10">
    <property type="entry name" value="Intergrase catalytic core"/>
    <property type="match status" value="1"/>
</dbReference>
<evidence type="ECO:0000259" key="4">
    <source>
        <dbReference type="PROSITE" id="PS51898"/>
    </source>
</evidence>
<dbReference type="CDD" id="cd01189">
    <property type="entry name" value="INT_ICEBs1_C_like"/>
    <property type="match status" value="1"/>
</dbReference>
<dbReference type="RefSeq" id="WP_125074298.1">
    <property type="nucleotide sequence ID" value="NZ_UXEP01000014.1"/>
</dbReference>
<dbReference type="InterPro" id="IPR013762">
    <property type="entry name" value="Integrase-like_cat_sf"/>
</dbReference>
<dbReference type="GO" id="GO:0015074">
    <property type="term" value="P:DNA integration"/>
    <property type="evidence" value="ECO:0007669"/>
    <property type="project" value="InterPro"/>
</dbReference>
<dbReference type="SUPFAM" id="SSF56349">
    <property type="entry name" value="DNA breaking-rejoining enzymes"/>
    <property type="match status" value="1"/>
</dbReference>
<evidence type="ECO:0000256" key="2">
    <source>
        <dbReference type="ARBA" id="ARBA00023125"/>
    </source>
</evidence>
<feature type="domain" description="Tyr recombinase" evidence="4">
    <location>
        <begin position="184"/>
        <end position="402"/>
    </location>
</feature>
<dbReference type="PANTHER" id="PTHR30349">
    <property type="entry name" value="PHAGE INTEGRASE-RELATED"/>
    <property type="match status" value="1"/>
</dbReference>
<dbReference type="Pfam" id="PF21205">
    <property type="entry name" value="Rep3_C"/>
    <property type="match status" value="1"/>
</dbReference>
<protein>
    <submittedName>
        <fullName evidence="5">Transposase from transposon Tn916</fullName>
    </submittedName>
</protein>
<dbReference type="AlphaFoldDB" id="A0A3P5XZ82"/>
<evidence type="ECO:0000313" key="6">
    <source>
        <dbReference type="Proteomes" id="UP000280759"/>
    </source>
</evidence>
<dbReference type="Proteomes" id="UP000280759">
    <property type="component" value="Unassembled WGS sequence"/>
</dbReference>
<dbReference type="GO" id="GO:0003677">
    <property type="term" value="F:DNA binding"/>
    <property type="evidence" value="ECO:0007669"/>
    <property type="project" value="UniProtKB-KW"/>
</dbReference>
<evidence type="ECO:0000313" key="5">
    <source>
        <dbReference type="EMBL" id="VDC42680.1"/>
    </source>
</evidence>
<keyword evidence="3" id="KW-0233">DNA recombination</keyword>
<keyword evidence="6" id="KW-1185">Reference proteome</keyword>
<accession>A0A3P5XZ82</accession>
<organism evidence="5 6">
    <name type="scientific">Streptococcus canis</name>
    <dbReference type="NCBI Taxonomy" id="1329"/>
    <lineage>
        <taxon>Bacteria</taxon>
        <taxon>Bacillati</taxon>
        <taxon>Bacillota</taxon>
        <taxon>Bacilli</taxon>
        <taxon>Lactobacillales</taxon>
        <taxon>Streptococcaceae</taxon>
        <taxon>Streptococcus</taxon>
    </lineage>
</organism>
<proteinExistence type="inferred from homology"/>
<gene>
    <name evidence="5" type="primary">Int-Tn_3</name>
    <name evidence="5" type="ORF">FMV2238Y02_11300</name>
</gene>
<dbReference type="PROSITE" id="PS51898">
    <property type="entry name" value="TYR_RECOMBINASE"/>
    <property type="match status" value="1"/>
</dbReference>
<dbReference type="InterPro" id="IPR002104">
    <property type="entry name" value="Integrase_catalytic"/>
</dbReference>
<keyword evidence="2" id="KW-0238">DNA-binding</keyword>
<dbReference type="EMBL" id="UXEP01000014">
    <property type="protein sequence ID" value="VDC42680.1"/>
    <property type="molecule type" value="Genomic_DNA"/>
</dbReference>
<evidence type="ECO:0000256" key="1">
    <source>
        <dbReference type="ARBA" id="ARBA00008857"/>
    </source>
</evidence>
<evidence type="ECO:0000256" key="3">
    <source>
        <dbReference type="ARBA" id="ARBA00023172"/>
    </source>
</evidence>
<dbReference type="GO" id="GO:0006310">
    <property type="term" value="P:DNA recombination"/>
    <property type="evidence" value="ECO:0007669"/>
    <property type="project" value="UniProtKB-KW"/>
</dbReference>
<reference evidence="5 6" key="1">
    <citation type="submission" date="2018-10" db="EMBL/GenBank/DDBJ databases">
        <authorList>
            <consortium name="Molecular Microbiology and Infection Unit (UMMI)"/>
            <person name="Machado M."/>
        </authorList>
    </citation>
    <scope>NUCLEOTIDE SEQUENCE [LARGE SCALE GENOMIC DNA]</scope>
    <source>
        <strain evidence="5">FMV2238.02</strain>
    </source>
</reference>
<comment type="similarity">
    <text evidence="1">Belongs to the 'phage' integrase family.</text>
</comment>
<dbReference type="InterPro" id="IPR050090">
    <property type="entry name" value="Tyrosine_recombinase_XerCD"/>
</dbReference>
<dbReference type="Gene3D" id="1.10.150.130">
    <property type="match status" value="1"/>
</dbReference>
<name>A0A3P5XZ82_STRCB</name>
<dbReference type="InterPro" id="IPR011010">
    <property type="entry name" value="DNA_brk_join_enz"/>
</dbReference>
<dbReference type="Pfam" id="PF00589">
    <property type="entry name" value="Phage_integrase"/>
    <property type="match status" value="1"/>
</dbReference>
<sequence>MYYRTRKNSKGETRFEIVEKYKDPLTGKWKNATVTYSNDTSRSRKDAERRLIDKIDKLVNNIEYQYNPQKIKTFGQLKQNWLETWSVSVKQQTVKREAFVLKRLGDIIGDDFLLESITPLLMKKCLSTYADRYDSSQSTLVHIKSTCNKIFNHGIMYNIIPYSPMSVVKVEVSLDKKRMAKKKHEAKFLEVHELIVFFEALSRRRNPNYYDLAIVLLCSGLRIGEAAFTREDFNPDTGVVTIDKSLQYHDLKVADFYFDTTKTINADREVALPKVACEAILRAIKRSDEFDKYALENPAKSFSHTESIFRTEYGSPITSHSFREVLARVEQELVETCEEKYGFKWTKHVTPHSFRHMHITYLQSEGTDLAMRDIMERVGHANYETTIGYTHRQTNSQEKAVNALNNFIDKNQISFTALKSWSCKYSQPINDWIEKHYESRKTNLNLDEFRNIMGIKESYLPRHININILPKLLKDIKKYHSNFDIKCIREGKQKIIGYEMVW</sequence>